<name>A0A934MPJ0_9BACL</name>
<comment type="caution">
    <text evidence="1">The sequence shown here is derived from an EMBL/GenBank/DDBJ whole genome shotgun (WGS) entry which is preliminary data.</text>
</comment>
<organism evidence="1 2">
    <name type="scientific">Paenibacillus roseus</name>
    <dbReference type="NCBI Taxonomy" id="2798579"/>
    <lineage>
        <taxon>Bacteria</taxon>
        <taxon>Bacillati</taxon>
        <taxon>Bacillota</taxon>
        <taxon>Bacilli</taxon>
        <taxon>Bacillales</taxon>
        <taxon>Paenibacillaceae</taxon>
        <taxon>Paenibacillus</taxon>
    </lineage>
</organism>
<gene>
    <name evidence="1" type="ORF">JFN88_06270</name>
</gene>
<sequence length="523" mass="61180">MLDYLTFIKNEIEMQGYLTAQELNQKLSERFHITSANCRKIVQRMTASGKINSTSPITFGNNQYVYFTRPLNKSAIKHITKKHRPSLYRLIVTLESSLGVLSYYEALKVTSSPLDREKTKMDHLDRIIQDLLHLGFIMELQTYNSVTYIIDKLHGVNWPSVVKSHESKMKLDCMFIRDVLLWLKKHNLINREEVVYRSKDELSKGAQHNNFVWDAFSYSSATGITNDREDIKNTLVVLDIQLSRPYSQHDLDGFYNRVQGVICSSLSRKRKVMPIIIINDITDTGVQNRIRKLGFLSFHLGTIYGERIYEILKGLDKINDFFRFQSHPAEVISEVTNILENLRESGQETNLQNLKGDLFEVLMYSVFRRIIGEGYIEQNVILKEKDSEGKVEYYEYDLIIQKGAPRERIVFELKGYKGSSEIKLGDQNSKNTVRWFFRRTLQFAKRYYNDTDKTNQHPLKACYITTARFSDDALEALTKLNESNLKPAMLDVYYDGQKLRSLMKEREYTHELDILEKYYLEQN</sequence>
<proteinExistence type="predicted"/>
<dbReference type="RefSeq" id="WP_199018476.1">
    <property type="nucleotide sequence ID" value="NZ_JAELUP010000014.1"/>
</dbReference>
<dbReference type="Proteomes" id="UP000640274">
    <property type="component" value="Unassembled WGS sequence"/>
</dbReference>
<dbReference type="AlphaFoldDB" id="A0A934MPJ0"/>
<dbReference type="EMBL" id="JAELUP010000014">
    <property type="protein sequence ID" value="MBJ6360923.1"/>
    <property type="molecule type" value="Genomic_DNA"/>
</dbReference>
<keyword evidence="2" id="KW-1185">Reference proteome</keyword>
<protein>
    <submittedName>
        <fullName evidence="1">Uncharacterized protein</fullName>
    </submittedName>
</protein>
<evidence type="ECO:0000313" key="1">
    <source>
        <dbReference type="EMBL" id="MBJ6360923.1"/>
    </source>
</evidence>
<reference evidence="1" key="1">
    <citation type="submission" date="2020-12" db="EMBL/GenBank/DDBJ databases">
        <authorList>
            <person name="Huq M.A."/>
        </authorList>
    </citation>
    <scope>NUCLEOTIDE SEQUENCE</scope>
    <source>
        <strain evidence="1">MAHUQ-46</strain>
    </source>
</reference>
<accession>A0A934MPJ0</accession>
<evidence type="ECO:0000313" key="2">
    <source>
        <dbReference type="Proteomes" id="UP000640274"/>
    </source>
</evidence>